<organism evidence="1 2">
    <name type="scientific">Alkalibaculum sporogenes</name>
    <dbReference type="NCBI Taxonomy" id="2655001"/>
    <lineage>
        <taxon>Bacteria</taxon>
        <taxon>Bacillati</taxon>
        <taxon>Bacillota</taxon>
        <taxon>Clostridia</taxon>
        <taxon>Eubacteriales</taxon>
        <taxon>Eubacteriaceae</taxon>
        <taxon>Alkalibaculum</taxon>
    </lineage>
</organism>
<gene>
    <name evidence="1" type="ORF">GC105_00810</name>
</gene>
<reference evidence="1 2" key="1">
    <citation type="submission" date="2019-10" db="EMBL/GenBank/DDBJ databases">
        <title>Alkalibaculum tamaniensis sp.nov., a new alkaliphilic acetogen, isolated on methoxylated aromatics from a mud volcano.</title>
        <authorList>
            <person name="Khomyakova M.A."/>
            <person name="Merkel A.Y."/>
            <person name="Bonch-Osmolovskaya E.A."/>
            <person name="Slobodkin A.I."/>
        </authorList>
    </citation>
    <scope>NUCLEOTIDE SEQUENCE [LARGE SCALE GENOMIC DNA]</scope>
    <source>
        <strain evidence="1 2">M08DMB</strain>
    </source>
</reference>
<accession>A0A6A7K5B5</accession>
<sequence>MNKYYMQSLTSIELGYVVNKKELVYNYEDYAIYEMLRNFTTEELNKFCHPSILKLVEYDSSNKTEFLNTLYVYLENSKKNYQYSNCSKNS</sequence>
<dbReference type="Gene3D" id="1.10.10.2840">
    <property type="entry name" value="PucR C-terminal helix-turn-helix domain"/>
    <property type="match status" value="1"/>
</dbReference>
<comment type="caution">
    <text evidence="1">The sequence shown here is derived from an EMBL/GenBank/DDBJ whole genome shotgun (WGS) entry which is preliminary data.</text>
</comment>
<evidence type="ECO:0000313" key="2">
    <source>
        <dbReference type="Proteomes" id="UP000440004"/>
    </source>
</evidence>
<keyword evidence="2" id="KW-1185">Reference proteome</keyword>
<dbReference type="AlphaFoldDB" id="A0A6A7K5B5"/>
<proteinExistence type="predicted"/>
<name>A0A6A7K5B5_9FIRM</name>
<dbReference type="InterPro" id="IPR042070">
    <property type="entry name" value="PucR_C-HTH_sf"/>
</dbReference>
<evidence type="ECO:0000313" key="1">
    <source>
        <dbReference type="EMBL" id="MPW24333.1"/>
    </source>
</evidence>
<protein>
    <submittedName>
        <fullName evidence="1">Uncharacterized protein</fullName>
    </submittedName>
</protein>
<dbReference type="RefSeq" id="WP_152800712.1">
    <property type="nucleotide sequence ID" value="NZ_WHNX01000001.1"/>
</dbReference>
<dbReference type="Proteomes" id="UP000440004">
    <property type="component" value="Unassembled WGS sequence"/>
</dbReference>
<dbReference type="EMBL" id="WHNX01000001">
    <property type="protein sequence ID" value="MPW24333.1"/>
    <property type="molecule type" value="Genomic_DNA"/>
</dbReference>